<keyword evidence="10" id="KW-0472">Membrane</keyword>
<evidence type="ECO:0000256" key="8">
    <source>
        <dbReference type="HAMAP-Rule" id="MF_01400"/>
    </source>
</evidence>
<evidence type="ECO:0000256" key="3">
    <source>
        <dbReference type="ARBA" id="ARBA00023002"/>
    </source>
</evidence>
<comment type="caution">
    <text evidence="8">Lacks conserved residue(s) required for the propagation of feature annotation.</text>
</comment>
<dbReference type="RefSeq" id="WP_041058586.1">
    <property type="nucleotide sequence ID" value="NZ_JXRR01000015.1"/>
</dbReference>
<dbReference type="PROSITE" id="PS51790">
    <property type="entry name" value="MSRB"/>
    <property type="match status" value="1"/>
</dbReference>
<evidence type="ECO:0000313" key="12">
    <source>
        <dbReference type="EMBL" id="KIL47116.1"/>
    </source>
</evidence>
<dbReference type="Pfam" id="PF01641">
    <property type="entry name" value="SelR"/>
    <property type="match status" value="1"/>
</dbReference>
<dbReference type="Pfam" id="PF01625">
    <property type="entry name" value="PMSR"/>
    <property type="match status" value="1"/>
</dbReference>
<dbReference type="SUPFAM" id="SSF55068">
    <property type="entry name" value="Peptide methionine sulfoxide reductase"/>
    <property type="match status" value="1"/>
</dbReference>
<dbReference type="HAMAP" id="MF_01400">
    <property type="entry name" value="MsrB"/>
    <property type="match status" value="1"/>
</dbReference>
<comment type="catalytic activity">
    <reaction evidence="7 9">
        <text>[thioredoxin]-disulfide + L-methionine + H2O = L-methionine (S)-S-oxide + [thioredoxin]-dithiol</text>
        <dbReference type="Rhea" id="RHEA:19993"/>
        <dbReference type="Rhea" id="RHEA-COMP:10698"/>
        <dbReference type="Rhea" id="RHEA-COMP:10700"/>
        <dbReference type="ChEBI" id="CHEBI:15377"/>
        <dbReference type="ChEBI" id="CHEBI:29950"/>
        <dbReference type="ChEBI" id="CHEBI:50058"/>
        <dbReference type="ChEBI" id="CHEBI:57844"/>
        <dbReference type="ChEBI" id="CHEBI:58772"/>
        <dbReference type="EC" id="1.8.4.11"/>
    </reaction>
</comment>
<dbReference type="PATRIC" id="fig|220754.4.peg.2454"/>
<dbReference type="EMBL" id="JXRR01000015">
    <property type="protein sequence ID" value="KIL47116.1"/>
    <property type="molecule type" value="Genomic_DNA"/>
</dbReference>
<dbReference type="GO" id="GO:0008113">
    <property type="term" value="F:peptide-methionine (S)-S-oxide reductase activity"/>
    <property type="evidence" value="ECO:0007669"/>
    <property type="project" value="UniProtKB-UniRule"/>
</dbReference>
<sequence>MPRSNKKKWFGFSIAFIVAGIALYIMFSDQFASNSYGSAPLDEMDLQETEETAVFAGGCFWCMEPPFEKLAGVRDAVSGYTGGSEENPEYKEVAGGETGHTEAVTVIFDPSVISYEDLLEVYWRQIDPTDADGQFIDQGKQYRPEIFVQNDEQRDAAEASKQRLEESGRFDEEVIVPITDANTFYVAEEYHQDYYIKSSDRYGFYRKNSGRDQFLNKYWGEDLTTSFKTKEETKKDTPYYVNYTDEELREMLTDIQYEVTQEDGTEPPFDNEYDGFYEDGIYVDIVSGEPLFSSEDKYDSTTGWPSFTQPLVDENIVEKDDPGLFGTRTEIRSKHGDSHLGHVFDDGPEPTGLRYCMNSAALRFIPAEDLEEEGYGEFSDLF</sequence>
<dbReference type="Proteomes" id="UP000031972">
    <property type="component" value="Unassembled WGS sequence"/>
</dbReference>
<proteinExistence type="inferred from homology"/>
<keyword evidence="4" id="KW-0511">Multifunctional enzyme</keyword>
<evidence type="ECO:0000256" key="7">
    <source>
        <dbReference type="ARBA" id="ARBA00048782"/>
    </source>
</evidence>
<evidence type="ECO:0000313" key="13">
    <source>
        <dbReference type="Proteomes" id="UP000031972"/>
    </source>
</evidence>
<dbReference type="PANTHER" id="PTHR43774">
    <property type="entry name" value="PEPTIDE METHIONINE SULFOXIDE REDUCTASE"/>
    <property type="match status" value="1"/>
</dbReference>
<evidence type="ECO:0000256" key="9">
    <source>
        <dbReference type="HAMAP-Rule" id="MF_01401"/>
    </source>
</evidence>
<reference evidence="12 13" key="1">
    <citation type="submission" date="2015-01" db="EMBL/GenBank/DDBJ databases">
        <title>Jeotgalibacillus campisalis genome sequencing.</title>
        <authorList>
            <person name="Goh K.M."/>
            <person name="Chan K.-G."/>
            <person name="Yaakop A.S."/>
            <person name="Ee R."/>
            <person name="Gan H.M."/>
            <person name="Chan C.S."/>
        </authorList>
    </citation>
    <scope>NUCLEOTIDE SEQUENCE [LARGE SCALE GENOMIC DNA]</scope>
    <source>
        <strain evidence="12 13">SF-57</strain>
    </source>
</reference>
<comment type="catalytic activity">
    <reaction evidence="6 8">
        <text>L-methionyl-[protein] + [thioredoxin]-disulfide + H2O = L-methionyl-(R)-S-oxide-[protein] + [thioredoxin]-dithiol</text>
        <dbReference type="Rhea" id="RHEA:24164"/>
        <dbReference type="Rhea" id="RHEA-COMP:10698"/>
        <dbReference type="Rhea" id="RHEA-COMP:10700"/>
        <dbReference type="Rhea" id="RHEA-COMP:12313"/>
        <dbReference type="Rhea" id="RHEA-COMP:12314"/>
        <dbReference type="ChEBI" id="CHEBI:15377"/>
        <dbReference type="ChEBI" id="CHEBI:16044"/>
        <dbReference type="ChEBI" id="CHEBI:29950"/>
        <dbReference type="ChEBI" id="CHEBI:45764"/>
        <dbReference type="ChEBI" id="CHEBI:50058"/>
        <dbReference type="EC" id="1.8.4.12"/>
    </reaction>
</comment>
<evidence type="ECO:0000256" key="4">
    <source>
        <dbReference type="ARBA" id="ARBA00023268"/>
    </source>
</evidence>
<protein>
    <recommendedName>
        <fullName evidence="8 9">Multifunctional fusion protein</fullName>
    </recommendedName>
    <domain>
        <recommendedName>
            <fullName evidence="9">Peptide methionine sulfoxide reductase MsrA</fullName>
            <shortName evidence="9">Protein-methionine-S-oxide reductase</shortName>
            <ecNumber evidence="9">1.8.4.11</ecNumber>
        </recommendedName>
        <alternativeName>
            <fullName evidence="9">Peptide-methionine (S)-S-oxide reductase</fullName>
            <shortName evidence="9">Peptide Met(O) reductase</shortName>
        </alternativeName>
    </domain>
    <domain>
        <recommendedName>
            <fullName evidence="8">Peptide methionine sulfoxide reductase MsrB</fullName>
            <ecNumber evidence="8">1.8.4.12</ecNumber>
        </recommendedName>
        <alternativeName>
            <fullName evidence="8">Peptide-methionine (R)-S-oxide reductase</fullName>
        </alternativeName>
    </domain>
</protein>
<comment type="function">
    <text evidence="9">Has an important function as a repair enzyme for proteins that have been inactivated by oxidation. Catalyzes the reversible oxidation-reduction of methionine sulfoxide in proteins to methionine.</text>
</comment>
<evidence type="ECO:0000256" key="6">
    <source>
        <dbReference type="ARBA" id="ARBA00048488"/>
    </source>
</evidence>
<evidence type="ECO:0000259" key="11">
    <source>
        <dbReference type="PROSITE" id="PS51790"/>
    </source>
</evidence>
<evidence type="ECO:0000256" key="5">
    <source>
        <dbReference type="ARBA" id="ARBA00047806"/>
    </source>
</evidence>
<organism evidence="12 13">
    <name type="scientific">Jeotgalibacillus campisalis</name>
    <dbReference type="NCBI Taxonomy" id="220754"/>
    <lineage>
        <taxon>Bacteria</taxon>
        <taxon>Bacillati</taxon>
        <taxon>Bacillota</taxon>
        <taxon>Bacilli</taxon>
        <taxon>Bacillales</taxon>
        <taxon>Caryophanaceae</taxon>
        <taxon>Jeotgalibacillus</taxon>
    </lineage>
</organism>
<dbReference type="EC" id="1.8.4.12" evidence="8"/>
<dbReference type="AlphaFoldDB" id="A0A0C2VRQ2"/>
<gene>
    <name evidence="8" type="primary">msrB</name>
    <name evidence="9" type="synonym">msrA</name>
    <name evidence="12" type="ORF">KR50_24380</name>
</gene>
<feature type="active site" evidence="9">
    <location>
        <position position="59"/>
    </location>
</feature>
<feature type="transmembrane region" description="Helical" evidence="10">
    <location>
        <begin position="9"/>
        <end position="27"/>
    </location>
</feature>
<name>A0A0C2VRQ2_9BACL</name>
<comment type="catalytic activity">
    <reaction evidence="5 9">
        <text>L-methionyl-[protein] + [thioredoxin]-disulfide + H2O = L-methionyl-(S)-S-oxide-[protein] + [thioredoxin]-dithiol</text>
        <dbReference type="Rhea" id="RHEA:14217"/>
        <dbReference type="Rhea" id="RHEA-COMP:10698"/>
        <dbReference type="Rhea" id="RHEA-COMP:10700"/>
        <dbReference type="Rhea" id="RHEA-COMP:12313"/>
        <dbReference type="Rhea" id="RHEA-COMP:12315"/>
        <dbReference type="ChEBI" id="CHEBI:15377"/>
        <dbReference type="ChEBI" id="CHEBI:16044"/>
        <dbReference type="ChEBI" id="CHEBI:29950"/>
        <dbReference type="ChEBI" id="CHEBI:44120"/>
        <dbReference type="ChEBI" id="CHEBI:50058"/>
        <dbReference type="EC" id="1.8.4.11"/>
    </reaction>
</comment>
<comment type="similarity">
    <text evidence="2 8">Belongs to the MsrB Met sulfoxide reductase family.</text>
</comment>
<dbReference type="HAMAP" id="MF_01401">
    <property type="entry name" value="MsrA"/>
    <property type="match status" value="1"/>
</dbReference>
<evidence type="ECO:0000256" key="1">
    <source>
        <dbReference type="ARBA" id="ARBA00005591"/>
    </source>
</evidence>
<dbReference type="SUPFAM" id="SSF51316">
    <property type="entry name" value="Mss4-like"/>
    <property type="match status" value="1"/>
</dbReference>
<dbReference type="InterPro" id="IPR011057">
    <property type="entry name" value="Mss4-like_sf"/>
</dbReference>
<keyword evidence="10" id="KW-1133">Transmembrane helix</keyword>
<dbReference type="NCBIfam" id="TIGR00357">
    <property type="entry name" value="peptide-methionine (R)-S-oxide reductase MsrB"/>
    <property type="match status" value="1"/>
</dbReference>
<keyword evidence="3 8" id="KW-0560">Oxidoreductase</keyword>
<comment type="caution">
    <text evidence="12">The sequence shown here is derived from an EMBL/GenBank/DDBJ whole genome shotgun (WGS) entry which is preliminary data.</text>
</comment>
<dbReference type="FunFam" id="2.170.150.20:FF:000003">
    <property type="entry name" value="Peptide methionine sulfoxide reductase MsrB"/>
    <property type="match status" value="1"/>
</dbReference>
<keyword evidence="10" id="KW-0812">Transmembrane</keyword>
<dbReference type="InterPro" id="IPR002569">
    <property type="entry name" value="Met_Sox_Rdtase_MsrA_dom"/>
</dbReference>
<dbReference type="GO" id="GO:0033743">
    <property type="term" value="F:peptide-methionine (R)-S-oxide reductase activity"/>
    <property type="evidence" value="ECO:0007669"/>
    <property type="project" value="UniProtKB-UniRule"/>
</dbReference>
<feature type="active site" description="Nucleophile" evidence="8">
    <location>
        <position position="356"/>
    </location>
</feature>
<evidence type="ECO:0000256" key="2">
    <source>
        <dbReference type="ARBA" id="ARBA00007174"/>
    </source>
</evidence>
<feature type="domain" description="MsrB" evidence="11">
    <location>
        <begin position="245"/>
        <end position="367"/>
    </location>
</feature>
<dbReference type="EC" id="1.8.4.11" evidence="9"/>
<dbReference type="GO" id="GO:0033744">
    <property type="term" value="F:L-methionine:thioredoxin-disulfide S-oxidoreductase activity"/>
    <property type="evidence" value="ECO:0007669"/>
    <property type="project" value="RHEA"/>
</dbReference>
<dbReference type="InterPro" id="IPR036509">
    <property type="entry name" value="Met_Sox_Rdtase_MsrA_sf"/>
</dbReference>
<evidence type="ECO:0000256" key="10">
    <source>
        <dbReference type="SAM" id="Phobius"/>
    </source>
</evidence>
<keyword evidence="13" id="KW-1185">Reference proteome</keyword>
<dbReference type="PANTHER" id="PTHR43774:SF1">
    <property type="entry name" value="PEPTIDE METHIONINE SULFOXIDE REDUCTASE MSRA 2"/>
    <property type="match status" value="1"/>
</dbReference>
<accession>A0A0C2VRQ2</accession>
<dbReference type="InterPro" id="IPR002579">
    <property type="entry name" value="Met_Sox_Rdtase_MsrB_dom"/>
</dbReference>
<dbReference type="Gene3D" id="3.30.1060.10">
    <property type="entry name" value="Peptide methionine sulphoxide reductase MsrA"/>
    <property type="match status" value="1"/>
</dbReference>
<dbReference type="NCBIfam" id="TIGR00401">
    <property type="entry name" value="msrA"/>
    <property type="match status" value="1"/>
</dbReference>
<dbReference type="Gene3D" id="2.170.150.20">
    <property type="entry name" value="Peptide methionine sulfoxide reductase"/>
    <property type="match status" value="1"/>
</dbReference>
<comment type="similarity">
    <text evidence="1 9">Belongs to the MsrA Met sulfoxide reductase family.</text>
</comment>